<name>A0A074ZNE2_OPIVI</name>
<dbReference type="AlphaFoldDB" id="A0A074ZNE2"/>
<protein>
    <submittedName>
        <fullName evidence="1">Uncharacterized protein</fullName>
    </submittedName>
</protein>
<accession>A0A074ZNE2</accession>
<organism evidence="1 2">
    <name type="scientific">Opisthorchis viverrini</name>
    <name type="common">Southeast Asian liver fluke</name>
    <dbReference type="NCBI Taxonomy" id="6198"/>
    <lineage>
        <taxon>Eukaryota</taxon>
        <taxon>Metazoa</taxon>
        <taxon>Spiralia</taxon>
        <taxon>Lophotrochozoa</taxon>
        <taxon>Platyhelminthes</taxon>
        <taxon>Trematoda</taxon>
        <taxon>Digenea</taxon>
        <taxon>Opisthorchiida</taxon>
        <taxon>Opisthorchiata</taxon>
        <taxon>Opisthorchiidae</taxon>
        <taxon>Opisthorchis</taxon>
    </lineage>
</organism>
<dbReference type="RefSeq" id="XP_009169007.1">
    <property type="nucleotide sequence ID" value="XM_009170743.1"/>
</dbReference>
<dbReference type="Proteomes" id="UP000054324">
    <property type="component" value="Unassembled WGS sequence"/>
</dbReference>
<dbReference type="OrthoDB" id="6266369at2759"/>
<dbReference type="CTD" id="20319860"/>
<reference evidence="1 2" key="1">
    <citation type="submission" date="2013-11" db="EMBL/GenBank/DDBJ databases">
        <title>Opisthorchis viverrini - life in the bile duct.</title>
        <authorList>
            <person name="Young N.D."/>
            <person name="Nagarajan N."/>
            <person name="Lin S.J."/>
            <person name="Korhonen P.K."/>
            <person name="Jex A.R."/>
            <person name="Hall R.S."/>
            <person name="Safavi-Hemami H."/>
            <person name="Kaewkong W."/>
            <person name="Bertrand D."/>
            <person name="Gao S."/>
            <person name="Seet Q."/>
            <person name="Wongkham S."/>
            <person name="Teh B.T."/>
            <person name="Wongkham C."/>
            <person name="Intapan P.M."/>
            <person name="Maleewong W."/>
            <person name="Yang X."/>
            <person name="Hu M."/>
            <person name="Wang Z."/>
            <person name="Hofmann A."/>
            <person name="Sternberg P.W."/>
            <person name="Tan P."/>
            <person name="Wang J."/>
            <person name="Gasser R.B."/>
        </authorList>
    </citation>
    <scope>NUCLEOTIDE SEQUENCE [LARGE SCALE GENOMIC DNA]</scope>
</reference>
<dbReference type="GeneID" id="20319860"/>
<gene>
    <name evidence="1" type="ORF">T265_05678</name>
</gene>
<keyword evidence="2" id="KW-1185">Reference proteome</keyword>
<sequence>MVRTRTLASRLPLSRLGRPGSTPALVQPVGGMAVRNRKGATAERVFCRQLNVLHQAASCCSPLRYRDIAIHRLTWNPAESLVCDVSRQPNVLRQTTSCFRRYDIRDIAIHLRCVDISLIPFQYLLCWRLFFVNEDATAAFVNRQGANFSPIEYSGNASREAEVGFEPRTSRCSTLLVPSCHATRRKHEGWDTARLLTRRQRKSRGGGRIRTTDLPVSKFADLWILVDRKAVVRLHFWGTLDTNDLAFNVVTPFRCLSATRRKHEDWDTAARFPKPRQEKSRRSGRVRTEDFPISQSALQLLRHLTGEVETQWPGSNRGLSDQSIRAPTTETPRIQLRLFGELPGILVLVGRKLGNSWKGDH</sequence>
<proteinExistence type="predicted"/>
<dbReference type="KEGG" id="ovi:T265_05678"/>
<dbReference type="EMBL" id="KL596727">
    <property type="protein sequence ID" value="KER27277.1"/>
    <property type="molecule type" value="Genomic_DNA"/>
</dbReference>
<evidence type="ECO:0000313" key="1">
    <source>
        <dbReference type="EMBL" id="KER27277.1"/>
    </source>
</evidence>
<evidence type="ECO:0000313" key="2">
    <source>
        <dbReference type="Proteomes" id="UP000054324"/>
    </source>
</evidence>